<evidence type="ECO:0000256" key="1">
    <source>
        <dbReference type="ARBA" id="ARBA00007936"/>
    </source>
</evidence>
<dbReference type="PROSITE" id="PS00247">
    <property type="entry name" value="HBGF_FGF"/>
    <property type="match status" value="1"/>
</dbReference>
<sequence length="213" mass="24478">MSPDIGPRTEEVRFSGKQSQTPDNPDHTKTMGLSSSENQAERKRHQCSQCSQLWRMEEGHAAAQQMEQGPDFGAFLPDHRRLTRLYCMNGGHHLQLLPDGTVRGQREEEDQHTFLKLKSVDIGVVVIHGEQAALYLAMNSEGRLYGSPLVNEECYFLEKMEENHYNTYQSRKYKDLNWYVGLKKNGKPKLGPRTHIGQKAVFFLPRHVHDSEK</sequence>
<dbReference type="InterPro" id="IPR002209">
    <property type="entry name" value="Fibroblast_GF_fam"/>
</dbReference>
<name>A0AAV2MJQ5_KNICA</name>
<reference evidence="4 5" key="1">
    <citation type="submission" date="2024-04" db="EMBL/GenBank/DDBJ databases">
        <authorList>
            <person name="Waldvogel A.-M."/>
            <person name="Schoenle A."/>
        </authorList>
    </citation>
    <scope>NUCLEOTIDE SEQUENCE [LARGE SCALE GENOMIC DNA]</scope>
</reference>
<dbReference type="SMART" id="SM00442">
    <property type="entry name" value="FGF"/>
    <property type="match status" value="1"/>
</dbReference>
<dbReference type="PANTHER" id="PTHR11486">
    <property type="entry name" value="FIBROBLAST GROWTH FACTOR"/>
    <property type="match status" value="1"/>
</dbReference>
<organism evidence="4 5">
    <name type="scientific">Knipowitschia caucasica</name>
    <name type="common">Caucasian dwarf goby</name>
    <name type="synonym">Pomatoschistus caucasicus</name>
    <dbReference type="NCBI Taxonomy" id="637954"/>
    <lineage>
        <taxon>Eukaryota</taxon>
        <taxon>Metazoa</taxon>
        <taxon>Chordata</taxon>
        <taxon>Craniata</taxon>
        <taxon>Vertebrata</taxon>
        <taxon>Euteleostomi</taxon>
        <taxon>Actinopterygii</taxon>
        <taxon>Neopterygii</taxon>
        <taxon>Teleostei</taxon>
        <taxon>Neoteleostei</taxon>
        <taxon>Acanthomorphata</taxon>
        <taxon>Gobiaria</taxon>
        <taxon>Gobiiformes</taxon>
        <taxon>Gobioidei</taxon>
        <taxon>Gobiidae</taxon>
        <taxon>Gobiinae</taxon>
        <taxon>Knipowitschia</taxon>
    </lineage>
</organism>
<comment type="similarity">
    <text evidence="1 2">Belongs to the heparin-binding growth factors family.</text>
</comment>
<evidence type="ECO:0000313" key="5">
    <source>
        <dbReference type="Proteomes" id="UP001497482"/>
    </source>
</evidence>
<dbReference type="InterPro" id="IPR008996">
    <property type="entry name" value="IL1/FGF"/>
</dbReference>
<dbReference type="PRINTS" id="PR00263">
    <property type="entry name" value="HBGFFGF"/>
</dbReference>
<accession>A0AAV2MJQ5</accession>
<keyword evidence="5" id="KW-1185">Reference proteome</keyword>
<evidence type="ECO:0000256" key="3">
    <source>
        <dbReference type="SAM" id="MobiDB-lite"/>
    </source>
</evidence>
<feature type="region of interest" description="Disordered" evidence="3">
    <location>
        <begin position="1"/>
        <end position="44"/>
    </location>
</feature>
<dbReference type="AlphaFoldDB" id="A0AAV2MJQ5"/>
<dbReference type="Proteomes" id="UP001497482">
    <property type="component" value="Chromosome 8"/>
</dbReference>
<dbReference type="Gene3D" id="2.80.10.50">
    <property type="match status" value="1"/>
</dbReference>
<dbReference type="EMBL" id="OZ035830">
    <property type="protein sequence ID" value="CAL1613400.1"/>
    <property type="molecule type" value="Genomic_DNA"/>
</dbReference>
<evidence type="ECO:0000256" key="2">
    <source>
        <dbReference type="RuleBase" id="RU049442"/>
    </source>
</evidence>
<dbReference type="GO" id="GO:0008083">
    <property type="term" value="F:growth factor activity"/>
    <property type="evidence" value="ECO:0007669"/>
    <property type="project" value="InterPro"/>
</dbReference>
<evidence type="ECO:0000313" key="4">
    <source>
        <dbReference type="EMBL" id="CAL1613400.1"/>
    </source>
</evidence>
<dbReference type="CDD" id="cd23304">
    <property type="entry name" value="beta-trefoil_FGF1-like"/>
    <property type="match status" value="1"/>
</dbReference>
<protein>
    <recommendedName>
        <fullName evidence="2">Fibroblast growth factor</fullName>
        <shortName evidence="2">FGF</shortName>
    </recommendedName>
</protein>
<dbReference type="PRINTS" id="PR00262">
    <property type="entry name" value="IL1HBGF"/>
</dbReference>
<gene>
    <name evidence="4" type="ORF">KC01_LOCUS39615</name>
</gene>
<dbReference type="SUPFAM" id="SSF50353">
    <property type="entry name" value="Cytokine"/>
    <property type="match status" value="1"/>
</dbReference>
<dbReference type="Pfam" id="PF00167">
    <property type="entry name" value="FGF"/>
    <property type="match status" value="1"/>
</dbReference>
<proteinExistence type="inferred from homology"/>